<sequence length="186" mass="20611">MITTIYAVNSVGAFGNRDGSLPWPKNSEDLQRFAFLTKNIGTVLMGKSTYNSLVARHPNQLDIHLPLKERNAIVLTTKLPCGQPIEFGEMVSYKVDGKDVHFLHHETHMAVKLAERFYNSVAVIGGAGIIGESLAISNEVYVTVLDSDEQADIMTDFEMPLCLNLAYFEKLRNGTGATYHYIEGLS</sequence>
<dbReference type="GO" id="GO:0050661">
    <property type="term" value="F:NADP binding"/>
    <property type="evidence" value="ECO:0007669"/>
    <property type="project" value="InterPro"/>
</dbReference>
<dbReference type="GO" id="GO:0004146">
    <property type="term" value="F:dihydrofolate reductase activity"/>
    <property type="evidence" value="ECO:0007669"/>
    <property type="project" value="UniProtKB-EC"/>
</dbReference>
<accession>A0A346FHW8</accession>
<feature type="domain" description="DHFR" evidence="6">
    <location>
        <begin position="1"/>
        <end position="186"/>
    </location>
</feature>
<dbReference type="GO" id="GO:0046655">
    <property type="term" value="P:folic acid metabolic process"/>
    <property type="evidence" value="ECO:0007669"/>
    <property type="project" value="TreeGrafter"/>
</dbReference>
<dbReference type="PRINTS" id="PR00070">
    <property type="entry name" value="DHFR"/>
</dbReference>
<dbReference type="EMBL" id="MH426725">
    <property type="protein sequence ID" value="AXN57398.1"/>
    <property type="molecule type" value="Genomic_DNA"/>
</dbReference>
<organism evidence="7 8">
    <name type="scientific">Erwinia phage SunLIRen</name>
    <dbReference type="NCBI Taxonomy" id="2267654"/>
    <lineage>
        <taxon>Viruses</taxon>
        <taxon>Duplodnaviria</taxon>
        <taxon>Heunggongvirae</taxon>
        <taxon>Uroviricota</taxon>
        <taxon>Caudoviricetes</taxon>
        <taxon>Andersonviridae</taxon>
        <taxon>Ounavirinae</taxon>
        <taxon>Kolesnikvirus</taxon>
        <taxon>Kolesnikvirus Ea214</taxon>
    </lineage>
</organism>
<dbReference type="GO" id="GO:0006730">
    <property type="term" value="P:one-carbon metabolic process"/>
    <property type="evidence" value="ECO:0007669"/>
    <property type="project" value="UniProtKB-KW"/>
</dbReference>
<gene>
    <name evidence="7" type="ORF">SUNLIREN_98</name>
</gene>
<proteinExistence type="predicted"/>
<dbReference type="Pfam" id="PF00186">
    <property type="entry name" value="DHFR_1"/>
    <property type="match status" value="1"/>
</dbReference>
<dbReference type="PANTHER" id="PTHR48069:SF3">
    <property type="entry name" value="DIHYDROFOLATE REDUCTASE"/>
    <property type="match status" value="1"/>
</dbReference>
<dbReference type="Proteomes" id="UP000257815">
    <property type="component" value="Segment"/>
</dbReference>
<evidence type="ECO:0000259" key="6">
    <source>
        <dbReference type="PROSITE" id="PS51330"/>
    </source>
</evidence>
<name>A0A346FHW8_9CAUD</name>
<keyword evidence="3" id="KW-0554">One-carbon metabolism</keyword>
<dbReference type="InterPro" id="IPR001796">
    <property type="entry name" value="DHFR_dom"/>
</dbReference>
<dbReference type="PANTHER" id="PTHR48069">
    <property type="entry name" value="DIHYDROFOLATE REDUCTASE"/>
    <property type="match status" value="1"/>
</dbReference>
<evidence type="ECO:0000313" key="8">
    <source>
        <dbReference type="Proteomes" id="UP000257815"/>
    </source>
</evidence>
<dbReference type="Gene3D" id="3.40.430.10">
    <property type="entry name" value="Dihydrofolate Reductase, subunit A"/>
    <property type="match status" value="1"/>
</dbReference>
<evidence type="ECO:0000313" key="7">
    <source>
        <dbReference type="EMBL" id="AXN57398.1"/>
    </source>
</evidence>
<evidence type="ECO:0000256" key="2">
    <source>
        <dbReference type="ARBA" id="ARBA00012856"/>
    </source>
</evidence>
<dbReference type="SUPFAM" id="SSF53597">
    <property type="entry name" value="Dihydrofolate reductase-like"/>
    <property type="match status" value="1"/>
</dbReference>
<evidence type="ECO:0000256" key="5">
    <source>
        <dbReference type="ARBA" id="ARBA00023002"/>
    </source>
</evidence>
<evidence type="ECO:0000256" key="1">
    <source>
        <dbReference type="ARBA" id="ARBA00004903"/>
    </source>
</evidence>
<comment type="pathway">
    <text evidence="1">Cofactor biosynthesis; tetrahydrofolate biosynthesis; 5,6,7,8-tetrahydrofolate from 7,8-dihydrofolate: step 1/1.</text>
</comment>
<keyword evidence="5" id="KW-0560">Oxidoreductase</keyword>
<evidence type="ECO:0000256" key="4">
    <source>
        <dbReference type="ARBA" id="ARBA00022857"/>
    </source>
</evidence>
<protein>
    <recommendedName>
        <fullName evidence="2">dihydrofolate reductase</fullName>
        <ecNumber evidence="2">1.5.1.3</ecNumber>
    </recommendedName>
</protein>
<dbReference type="PROSITE" id="PS51330">
    <property type="entry name" value="DHFR_2"/>
    <property type="match status" value="1"/>
</dbReference>
<dbReference type="GO" id="GO:0046452">
    <property type="term" value="P:dihydrofolate metabolic process"/>
    <property type="evidence" value="ECO:0007669"/>
    <property type="project" value="TreeGrafter"/>
</dbReference>
<keyword evidence="4" id="KW-0521">NADP</keyword>
<reference evidence="8" key="1">
    <citation type="submission" date="2018-06" db="EMBL/GenBank/DDBJ databases">
        <authorList>
            <person name="Sharma R."/>
            <person name="Ke K."/>
            <person name="Breakwell D.P."/>
            <person name="Hope S."/>
            <person name="Grose J.H."/>
        </authorList>
    </citation>
    <scope>NUCLEOTIDE SEQUENCE [LARGE SCALE GENOMIC DNA]</scope>
</reference>
<dbReference type="InterPro" id="IPR012259">
    <property type="entry name" value="DHFR"/>
</dbReference>
<dbReference type="GO" id="GO:0046654">
    <property type="term" value="P:tetrahydrofolate biosynthetic process"/>
    <property type="evidence" value="ECO:0007669"/>
    <property type="project" value="InterPro"/>
</dbReference>
<dbReference type="EC" id="1.5.1.3" evidence="2"/>
<evidence type="ECO:0000256" key="3">
    <source>
        <dbReference type="ARBA" id="ARBA00022563"/>
    </source>
</evidence>
<dbReference type="InterPro" id="IPR024072">
    <property type="entry name" value="DHFR-like_dom_sf"/>
</dbReference>